<feature type="signal peptide" evidence="1">
    <location>
        <begin position="1"/>
        <end position="29"/>
    </location>
</feature>
<evidence type="ECO:0008006" key="4">
    <source>
        <dbReference type="Google" id="ProtNLM"/>
    </source>
</evidence>
<keyword evidence="3" id="KW-1185">Reference proteome</keyword>
<dbReference type="AlphaFoldDB" id="A0A2P7QHX5"/>
<sequence>MPCRAILCRLGWLAGPALLFVGCSAPAPAPSPPQAAAAGLDPGDVERAIATAARQVRRCYRAPRIGSLGRSIVTRLRVRYAADGSLIGLPLLVSQSGITPANQIFAPHMARAATEAVIRCSPITLPSTLHDGGWSEIDLTFGPRALA</sequence>
<organism evidence="2 3">
    <name type="scientific">Allosphingosinicella deserti</name>
    <dbReference type="NCBI Taxonomy" id="2116704"/>
    <lineage>
        <taxon>Bacteria</taxon>
        <taxon>Pseudomonadati</taxon>
        <taxon>Pseudomonadota</taxon>
        <taxon>Alphaproteobacteria</taxon>
        <taxon>Sphingomonadales</taxon>
        <taxon>Sphingomonadaceae</taxon>
        <taxon>Allosphingosinicella</taxon>
    </lineage>
</organism>
<keyword evidence="1" id="KW-0732">Signal</keyword>
<evidence type="ECO:0000256" key="1">
    <source>
        <dbReference type="SAM" id="SignalP"/>
    </source>
</evidence>
<gene>
    <name evidence="2" type="ORF">C7I55_21095</name>
</gene>
<dbReference type="Gene3D" id="3.30.1150.10">
    <property type="match status" value="1"/>
</dbReference>
<name>A0A2P7QHX5_9SPHN</name>
<dbReference type="EMBL" id="PXYI01000008">
    <property type="protein sequence ID" value="PSJ37578.1"/>
    <property type="molecule type" value="Genomic_DNA"/>
</dbReference>
<feature type="chain" id="PRO_5015173730" description="TonB C-terminal domain-containing protein" evidence="1">
    <location>
        <begin position="30"/>
        <end position="147"/>
    </location>
</feature>
<evidence type="ECO:0000313" key="3">
    <source>
        <dbReference type="Proteomes" id="UP000241167"/>
    </source>
</evidence>
<dbReference type="SUPFAM" id="SSF74653">
    <property type="entry name" value="TolA/TonB C-terminal domain"/>
    <property type="match status" value="1"/>
</dbReference>
<comment type="caution">
    <text evidence="2">The sequence shown here is derived from an EMBL/GenBank/DDBJ whole genome shotgun (WGS) entry which is preliminary data.</text>
</comment>
<dbReference type="RefSeq" id="WP_106515018.1">
    <property type="nucleotide sequence ID" value="NZ_PXYI01000008.1"/>
</dbReference>
<dbReference type="OrthoDB" id="7161229at2"/>
<evidence type="ECO:0000313" key="2">
    <source>
        <dbReference type="EMBL" id="PSJ37578.1"/>
    </source>
</evidence>
<reference evidence="2 3" key="1">
    <citation type="submission" date="2018-03" db="EMBL/GenBank/DDBJ databases">
        <title>The draft genome of Sphingosinicella sp. GL-C-18.</title>
        <authorList>
            <person name="Liu L."/>
            <person name="Li L."/>
            <person name="Liang L."/>
            <person name="Zhang X."/>
            <person name="Wang T."/>
        </authorList>
    </citation>
    <scope>NUCLEOTIDE SEQUENCE [LARGE SCALE GENOMIC DNA]</scope>
    <source>
        <strain evidence="2 3">GL-C-18</strain>
    </source>
</reference>
<dbReference type="PROSITE" id="PS51257">
    <property type="entry name" value="PROKAR_LIPOPROTEIN"/>
    <property type="match status" value="1"/>
</dbReference>
<dbReference type="Proteomes" id="UP000241167">
    <property type="component" value="Unassembled WGS sequence"/>
</dbReference>
<protein>
    <recommendedName>
        <fullName evidence="4">TonB C-terminal domain-containing protein</fullName>
    </recommendedName>
</protein>
<proteinExistence type="predicted"/>
<accession>A0A2P7QHX5</accession>